<dbReference type="CDD" id="cd02021">
    <property type="entry name" value="GntK"/>
    <property type="match status" value="1"/>
</dbReference>
<reference evidence="11 12" key="1">
    <citation type="submission" date="2019-06" db="EMBL/GenBank/DDBJ databases">
        <title>Draft genome sequence of Corynebacterium striatum NBRC 15291.</title>
        <authorList>
            <person name="Miura T."/>
            <person name="Furukawa M."/>
            <person name="Shimamura M."/>
            <person name="Ohyama Y."/>
            <person name="Yamazoe A."/>
            <person name="Kawasaki H."/>
        </authorList>
    </citation>
    <scope>NUCLEOTIDE SEQUENCE [LARGE SCALE GENOMIC DNA]</scope>
    <source>
        <strain evidence="11 12">NBRC 15291</strain>
    </source>
</reference>
<comment type="similarity">
    <text evidence="2 10">Belongs to the gluconokinase GntK/GntV family.</text>
</comment>
<dbReference type="InterPro" id="IPR027417">
    <property type="entry name" value="P-loop_NTPase"/>
</dbReference>
<keyword evidence="8" id="KW-0311">Gluconate utilization</keyword>
<dbReference type="Gene3D" id="3.40.50.300">
    <property type="entry name" value="P-loop containing nucleotide triphosphate hydrolases"/>
    <property type="match status" value="1"/>
</dbReference>
<dbReference type="Proteomes" id="UP000315234">
    <property type="component" value="Unassembled WGS sequence"/>
</dbReference>
<dbReference type="InterPro" id="IPR031322">
    <property type="entry name" value="Shikimate/glucono_kinase"/>
</dbReference>
<dbReference type="AlphaFoldDB" id="A0ABC9ZM60"/>
<dbReference type="EMBL" id="BJLD01000001">
    <property type="protein sequence ID" value="GEA43087.1"/>
    <property type="molecule type" value="Genomic_DNA"/>
</dbReference>
<evidence type="ECO:0000256" key="5">
    <source>
        <dbReference type="ARBA" id="ARBA00022741"/>
    </source>
</evidence>
<comment type="pathway">
    <text evidence="1">Carbohydrate acid metabolism.</text>
</comment>
<evidence type="ECO:0000256" key="8">
    <source>
        <dbReference type="ARBA" id="ARBA00023064"/>
    </source>
</evidence>
<keyword evidence="6 10" id="KW-0418">Kinase</keyword>
<sequence>MNSTKVNTELAHKHVIVMGVSSCGKSTVGQLLGDQVGLVFRDGDDMHPAANIEKMSAGHALDDADRWPWLEAIGQWMQGQTEGAIVGCSALKRSYRDLIRTHAPDTVFVHLHGSYERLLERMQNRAGHFMPVSLLQSQFETLEPLGEDEPGIVLDVALSPAELAAEAARYLRG</sequence>
<dbReference type="FunFam" id="3.40.50.300:FF:000522">
    <property type="entry name" value="Gluconokinase"/>
    <property type="match status" value="1"/>
</dbReference>
<comment type="caution">
    <text evidence="11">The sequence shown here is derived from an EMBL/GenBank/DDBJ whole genome shotgun (WGS) entry which is preliminary data.</text>
</comment>
<evidence type="ECO:0000256" key="10">
    <source>
        <dbReference type="RuleBase" id="RU363066"/>
    </source>
</evidence>
<dbReference type="NCBIfam" id="TIGR01313">
    <property type="entry name" value="therm_gnt_kin"/>
    <property type="match status" value="1"/>
</dbReference>
<dbReference type="PRINTS" id="PR01100">
    <property type="entry name" value="SHIKIMTKNASE"/>
</dbReference>
<gene>
    <name evidence="11" type="primary">aroK_1</name>
    <name evidence="11" type="ORF">Cst04h_12570</name>
</gene>
<dbReference type="PANTHER" id="PTHR43442:SF3">
    <property type="entry name" value="GLUCONOKINASE-RELATED"/>
    <property type="match status" value="1"/>
</dbReference>
<organism evidence="11 12">
    <name type="scientific">Corynebacterium striatum</name>
    <dbReference type="NCBI Taxonomy" id="43770"/>
    <lineage>
        <taxon>Bacteria</taxon>
        <taxon>Bacillati</taxon>
        <taxon>Actinomycetota</taxon>
        <taxon>Actinomycetes</taxon>
        <taxon>Mycobacteriales</taxon>
        <taxon>Corynebacteriaceae</taxon>
        <taxon>Corynebacterium</taxon>
    </lineage>
</organism>
<dbReference type="InterPro" id="IPR006001">
    <property type="entry name" value="Therm_gnt_kin"/>
</dbReference>
<evidence type="ECO:0000256" key="2">
    <source>
        <dbReference type="ARBA" id="ARBA00008420"/>
    </source>
</evidence>
<accession>A0ABC9ZM60</accession>
<dbReference type="EC" id="2.7.1.12" evidence="3 10"/>
<proteinExistence type="inferred from homology"/>
<evidence type="ECO:0000256" key="7">
    <source>
        <dbReference type="ARBA" id="ARBA00022840"/>
    </source>
</evidence>
<evidence type="ECO:0000256" key="6">
    <source>
        <dbReference type="ARBA" id="ARBA00022777"/>
    </source>
</evidence>
<keyword evidence="4 10" id="KW-0808">Transferase</keyword>
<evidence type="ECO:0000256" key="3">
    <source>
        <dbReference type="ARBA" id="ARBA00012054"/>
    </source>
</evidence>
<dbReference type="PANTHER" id="PTHR43442">
    <property type="entry name" value="GLUCONOKINASE-RELATED"/>
    <property type="match status" value="1"/>
</dbReference>
<keyword evidence="5 10" id="KW-0547">Nucleotide-binding</keyword>
<dbReference type="GO" id="GO:0046316">
    <property type="term" value="F:gluconokinase activity"/>
    <property type="evidence" value="ECO:0007669"/>
    <property type="project" value="UniProtKB-EC"/>
</dbReference>
<name>A0ABC9ZM60_CORST</name>
<comment type="catalytic activity">
    <reaction evidence="9 10">
        <text>D-gluconate + ATP = 6-phospho-D-gluconate + ADP + H(+)</text>
        <dbReference type="Rhea" id="RHEA:19433"/>
        <dbReference type="ChEBI" id="CHEBI:15378"/>
        <dbReference type="ChEBI" id="CHEBI:18391"/>
        <dbReference type="ChEBI" id="CHEBI:30616"/>
        <dbReference type="ChEBI" id="CHEBI:58759"/>
        <dbReference type="ChEBI" id="CHEBI:456216"/>
        <dbReference type="EC" id="2.7.1.12"/>
    </reaction>
</comment>
<evidence type="ECO:0000313" key="11">
    <source>
        <dbReference type="EMBL" id="GEA43087.1"/>
    </source>
</evidence>
<dbReference type="Pfam" id="PF01202">
    <property type="entry name" value="SKI"/>
    <property type="match status" value="1"/>
</dbReference>
<dbReference type="GO" id="GO:0019521">
    <property type="term" value="P:D-gluconate metabolic process"/>
    <property type="evidence" value="ECO:0007669"/>
    <property type="project" value="UniProtKB-KW"/>
</dbReference>
<evidence type="ECO:0000256" key="4">
    <source>
        <dbReference type="ARBA" id="ARBA00022679"/>
    </source>
</evidence>
<evidence type="ECO:0000256" key="9">
    <source>
        <dbReference type="ARBA" id="ARBA00048090"/>
    </source>
</evidence>
<protein>
    <recommendedName>
        <fullName evidence="3 10">Gluconokinase</fullName>
        <ecNumber evidence="3 10">2.7.1.12</ecNumber>
    </recommendedName>
</protein>
<dbReference type="SUPFAM" id="SSF52540">
    <property type="entry name" value="P-loop containing nucleoside triphosphate hydrolases"/>
    <property type="match status" value="1"/>
</dbReference>
<dbReference type="GO" id="GO:0005524">
    <property type="term" value="F:ATP binding"/>
    <property type="evidence" value="ECO:0007669"/>
    <property type="project" value="UniProtKB-KW"/>
</dbReference>
<evidence type="ECO:0000256" key="1">
    <source>
        <dbReference type="ARBA" id="ARBA00004761"/>
    </source>
</evidence>
<keyword evidence="7 10" id="KW-0067">ATP-binding</keyword>
<evidence type="ECO:0000313" key="12">
    <source>
        <dbReference type="Proteomes" id="UP000315234"/>
    </source>
</evidence>